<evidence type="ECO:0000256" key="4">
    <source>
        <dbReference type="ARBA" id="ARBA00022842"/>
    </source>
</evidence>
<feature type="signal peptide" evidence="6">
    <location>
        <begin position="1"/>
        <end position="20"/>
    </location>
</feature>
<dbReference type="InterPro" id="IPR006879">
    <property type="entry name" value="YdjC-like"/>
</dbReference>
<dbReference type="GO" id="GO:0016787">
    <property type="term" value="F:hydrolase activity"/>
    <property type="evidence" value="ECO:0007669"/>
    <property type="project" value="UniProtKB-KW"/>
</dbReference>
<feature type="chain" id="PRO_5036921685" evidence="6">
    <location>
        <begin position="21"/>
        <end position="329"/>
    </location>
</feature>
<proteinExistence type="predicted"/>
<evidence type="ECO:0000256" key="3">
    <source>
        <dbReference type="ARBA" id="ARBA00022801"/>
    </source>
</evidence>
<dbReference type="CDD" id="cd10802">
    <property type="entry name" value="YdjC_TTHB029_like"/>
    <property type="match status" value="1"/>
</dbReference>
<sequence length="329" mass="36539">MKSTCLFLALSFFITMPTFAQDTTYAERLGFPRGKKVIVLHVDDAGMSYESNRGAIRATEEGIANSTSVMMPCAWVPQFMTYVKAHPKLDVGIHLTMTSEWPSYRWSPLIGQPAGKGLIDAQGAFWPSVAETVAHASPDEVEAEMRAQIARFRAFGVEPTHMDSHMGTLFQVKFLMRYVKVAIEEKIPALFPGGHAALVSADMKLPDSQRQLARQVGKQLWNAGLPVFDDLDGSSYGWTLPNNGTDPTALRKMKTEKFIDLLNRAQPGLTYVIMHCTEPSANFAQISNSGPTRHGDLLAMLDPTLKAYIQKEGIILTTCRELMERRRGK</sequence>
<evidence type="ECO:0000313" key="7">
    <source>
        <dbReference type="EMBL" id="MBO0937597.1"/>
    </source>
</evidence>
<dbReference type="GO" id="GO:0019213">
    <property type="term" value="F:deacetylase activity"/>
    <property type="evidence" value="ECO:0007669"/>
    <property type="project" value="TreeGrafter"/>
</dbReference>
<dbReference type="GO" id="GO:0005975">
    <property type="term" value="P:carbohydrate metabolic process"/>
    <property type="evidence" value="ECO:0007669"/>
    <property type="project" value="InterPro"/>
</dbReference>
<dbReference type="AlphaFoldDB" id="A0A939K1X1"/>
<name>A0A939K1X1_9BACT</name>
<dbReference type="Pfam" id="PF04794">
    <property type="entry name" value="YdjC"/>
    <property type="match status" value="1"/>
</dbReference>
<evidence type="ECO:0000256" key="2">
    <source>
        <dbReference type="ARBA" id="ARBA00022723"/>
    </source>
</evidence>
<evidence type="ECO:0000256" key="5">
    <source>
        <dbReference type="ARBA" id="ARBA00023277"/>
    </source>
</evidence>
<keyword evidence="5" id="KW-0119">Carbohydrate metabolism</keyword>
<dbReference type="PANTHER" id="PTHR31609:SF1">
    <property type="entry name" value="CARBOHYDRATE DEACETYLASE"/>
    <property type="match status" value="1"/>
</dbReference>
<keyword evidence="8" id="KW-1185">Reference proteome</keyword>
<dbReference type="InterPro" id="IPR011330">
    <property type="entry name" value="Glyco_hydro/deAcase_b/a-brl"/>
</dbReference>
<comment type="caution">
    <text evidence="7">The sequence shown here is derived from an EMBL/GenBank/DDBJ whole genome shotgun (WGS) entry which is preliminary data.</text>
</comment>
<keyword evidence="6" id="KW-0732">Signal</keyword>
<comment type="cofactor">
    <cofactor evidence="1">
        <name>Mg(2+)</name>
        <dbReference type="ChEBI" id="CHEBI:18420"/>
    </cofactor>
</comment>
<dbReference type="Proteomes" id="UP000664034">
    <property type="component" value="Unassembled WGS sequence"/>
</dbReference>
<evidence type="ECO:0000256" key="1">
    <source>
        <dbReference type="ARBA" id="ARBA00001946"/>
    </source>
</evidence>
<keyword evidence="2" id="KW-0479">Metal-binding</keyword>
<evidence type="ECO:0000313" key="8">
    <source>
        <dbReference type="Proteomes" id="UP000664034"/>
    </source>
</evidence>
<dbReference type="GO" id="GO:0046872">
    <property type="term" value="F:metal ion binding"/>
    <property type="evidence" value="ECO:0007669"/>
    <property type="project" value="UniProtKB-KW"/>
</dbReference>
<dbReference type="Gene3D" id="3.20.20.370">
    <property type="entry name" value="Glycoside hydrolase/deacetylase"/>
    <property type="match status" value="1"/>
</dbReference>
<dbReference type="EMBL" id="JAFMYV010000006">
    <property type="protein sequence ID" value="MBO0937597.1"/>
    <property type="molecule type" value="Genomic_DNA"/>
</dbReference>
<dbReference type="SUPFAM" id="SSF88713">
    <property type="entry name" value="Glycoside hydrolase/deacetylase"/>
    <property type="match status" value="1"/>
</dbReference>
<evidence type="ECO:0000256" key="6">
    <source>
        <dbReference type="SAM" id="SignalP"/>
    </source>
</evidence>
<dbReference type="PANTHER" id="PTHR31609">
    <property type="entry name" value="YDJC DEACETYLASE FAMILY MEMBER"/>
    <property type="match status" value="1"/>
</dbReference>
<organism evidence="7 8">
    <name type="scientific">Fibrella rubiginis</name>
    <dbReference type="NCBI Taxonomy" id="2817060"/>
    <lineage>
        <taxon>Bacteria</taxon>
        <taxon>Pseudomonadati</taxon>
        <taxon>Bacteroidota</taxon>
        <taxon>Cytophagia</taxon>
        <taxon>Cytophagales</taxon>
        <taxon>Spirosomataceae</taxon>
        <taxon>Fibrella</taxon>
    </lineage>
</organism>
<keyword evidence="4" id="KW-0460">Magnesium</keyword>
<reference evidence="7" key="1">
    <citation type="submission" date="2021-03" db="EMBL/GenBank/DDBJ databases">
        <title>Fibrella sp. HMF5335 genome sequencing and assembly.</title>
        <authorList>
            <person name="Kang H."/>
            <person name="Kim H."/>
            <person name="Bae S."/>
            <person name="Joh K."/>
        </authorList>
    </citation>
    <scope>NUCLEOTIDE SEQUENCE</scope>
    <source>
        <strain evidence="7">HMF5335</strain>
    </source>
</reference>
<protein>
    <submittedName>
        <fullName evidence="7">Polysaccharide deacetylase family protein</fullName>
    </submittedName>
</protein>
<accession>A0A939K1X1</accession>
<gene>
    <name evidence="7" type="ORF">J2I47_13655</name>
</gene>
<keyword evidence="3" id="KW-0378">Hydrolase</keyword>